<proteinExistence type="predicted"/>
<sequence>MLFTSPDEHRPRHPGINSPAGGLLPWRSGWRSMPVYAALENGVAVKKAVRGA</sequence>
<feature type="region of interest" description="Disordered" evidence="1">
    <location>
        <begin position="1"/>
        <end position="21"/>
    </location>
</feature>
<feature type="compositionally biased region" description="Basic and acidic residues" evidence="1">
    <location>
        <begin position="1"/>
        <end position="10"/>
    </location>
</feature>
<gene>
    <name evidence="2" type="ORF">C4K07_3214</name>
</gene>
<organism evidence="2 3">
    <name type="scientific">Pseudomonas chlororaphis subsp. aureofaciens</name>
    <dbReference type="NCBI Taxonomy" id="587851"/>
    <lineage>
        <taxon>Bacteria</taxon>
        <taxon>Pseudomonadati</taxon>
        <taxon>Pseudomonadota</taxon>
        <taxon>Gammaproteobacteria</taxon>
        <taxon>Pseudomonadales</taxon>
        <taxon>Pseudomonadaceae</taxon>
        <taxon>Pseudomonas</taxon>
    </lineage>
</organism>
<evidence type="ECO:0000313" key="3">
    <source>
        <dbReference type="Proteomes" id="UP000280455"/>
    </source>
</evidence>
<protein>
    <submittedName>
        <fullName evidence="2">Uncharacterized protein</fullName>
    </submittedName>
</protein>
<dbReference type="AlphaFoldDB" id="A0AAD0ZJ08"/>
<accession>A0AAD0ZJ08</accession>
<name>A0AAD0ZJ08_9PSED</name>
<reference evidence="2 3" key="1">
    <citation type="submission" date="2018-03" db="EMBL/GenBank/DDBJ databases">
        <title>Diversity of phytobeneficial traits revealed by whole-genome analysis of worldwide-isolated phenazine-producing Pseudomonas spp.</title>
        <authorList>
            <person name="Biessy A."/>
            <person name="Novinscak A."/>
            <person name="Blom J."/>
            <person name="Leger G."/>
            <person name="Thomashow L.S."/>
            <person name="Cazorla F.M."/>
            <person name="Josic D."/>
            <person name="Filion M."/>
        </authorList>
    </citation>
    <scope>NUCLEOTIDE SEQUENCE [LARGE SCALE GENOMIC DNA]</scope>
    <source>
        <strain evidence="2 3">ChPhzS24</strain>
    </source>
</reference>
<evidence type="ECO:0000256" key="1">
    <source>
        <dbReference type="SAM" id="MobiDB-lite"/>
    </source>
</evidence>
<dbReference type="Proteomes" id="UP000280455">
    <property type="component" value="Chromosome"/>
</dbReference>
<dbReference type="EMBL" id="CP027750">
    <property type="protein sequence ID" value="AZE29999.1"/>
    <property type="molecule type" value="Genomic_DNA"/>
</dbReference>
<evidence type="ECO:0000313" key="2">
    <source>
        <dbReference type="EMBL" id="AZE29999.1"/>
    </source>
</evidence>